<dbReference type="GO" id="GO:0046496">
    <property type="term" value="P:nicotinamide nucleotide metabolic process"/>
    <property type="evidence" value="ECO:0007669"/>
    <property type="project" value="UniProtKB-UniRule"/>
</dbReference>
<keyword evidence="2 6" id="KW-0067">ATP-binding</keyword>
<feature type="domain" description="YjeF C-terminal" evidence="7">
    <location>
        <begin position="2"/>
        <end position="299"/>
    </location>
</feature>
<protein>
    <recommendedName>
        <fullName evidence="6">ADP-dependent (S)-NAD(P)H-hydrate dehydratase</fullName>
        <ecNumber evidence="6">4.2.1.136</ecNumber>
    </recommendedName>
    <alternativeName>
        <fullName evidence="6">ADP-dependent NAD(P)HX dehydratase</fullName>
    </alternativeName>
</protein>
<accession>A0A1F5ZLL5</accession>
<evidence type="ECO:0000313" key="9">
    <source>
        <dbReference type="Proteomes" id="UP000176923"/>
    </source>
</evidence>
<keyword evidence="4 6" id="KW-0520">NAD</keyword>
<dbReference type="InterPro" id="IPR029056">
    <property type="entry name" value="Ribokinase-like"/>
</dbReference>
<feature type="binding site" evidence="6">
    <location>
        <position position="97"/>
    </location>
    <ligand>
        <name>(6S)-NADPHX</name>
        <dbReference type="ChEBI" id="CHEBI:64076"/>
    </ligand>
</feature>
<name>A0A1F5ZLL5_9BACT</name>
<dbReference type="Pfam" id="PF01256">
    <property type="entry name" value="Carb_kinase"/>
    <property type="match status" value="1"/>
</dbReference>
<reference evidence="8 9" key="1">
    <citation type="journal article" date="2016" name="Nat. Commun.">
        <title>Thousands of microbial genomes shed light on interconnected biogeochemical processes in an aquifer system.</title>
        <authorList>
            <person name="Anantharaman K."/>
            <person name="Brown C.T."/>
            <person name="Hug L.A."/>
            <person name="Sharon I."/>
            <person name="Castelle C.J."/>
            <person name="Probst A.J."/>
            <person name="Thomas B.C."/>
            <person name="Singh A."/>
            <person name="Wilkins M.J."/>
            <person name="Karaoz U."/>
            <person name="Brodie E.L."/>
            <person name="Williams K.H."/>
            <person name="Hubbard S.S."/>
            <person name="Banfield J.F."/>
        </authorList>
    </citation>
    <scope>NUCLEOTIDE SEQUENCE [LARGE SCALE GENOMIC DNA]</scope>
</reference>
<dbReference type="STRING" id="1798382.A3D77_00700"/>
<dbReference type="PROSITE" id="PS01050">
    <property type="entry name" value="YJEF_C_2"/>
    <property type="match status" value="1"/>
</dbReference>
<evidence type="ECO:0000256" key="6">
    <source>
        <dbReference type="HAMAP-Rule" id="MF_01965"/>
    </source>
</evidence>
<gene>
    <name evidence="6" type="primary">nnrD</name>
    <name evidence="8" type="ORF">A3D77_00700</name>
</gene>
<feature type="binding site" evidence="6">
    <location>
        <position position="242"/>
    </location>
    <ligand>
        <name>(6S)-NADPHX</name>
        <dbReference type="ChEBI" id="CHEBI:64076"/>
    </ligand>
</feature>
<dbReference type="CDD" id="cd01171">
    <property type="entry name" value="YXKO-related"/>
    <property type="match status" value="1"/>
</dbReference>
<evidence type="ECO:0000256" key="2">
    <source>
        <dbReference type="ARBA" id="ARBA00022840"/>
    </source>
</evidence>
<sequence length="303" mass="33767">METSEILKQIHLPDKETHKGQNGKLMVIGGSHFFHAASLWSLKIATRIVDLVHYSSVSENNRIVHKLKEKFQDGIVIPRKDIEKYIEEDDAIVIGPGMVRAEGAEIHSSHLSNLTNVADILAIEDEGVQTYFLTKYLLKKYSQKKWVIDAGALQMMDLADIPPKSILTPHFGEFERLLAKVESPRTSQQLKMMLLEDQVKWLAKQYSCIVLLKGKQDFIAGNGEFEKVTGGNPGMSKGGTGDVLAGLVGALYAKNEPWVSALSASILNKRAGDDLYEKMGFWFNASDLADQIPVTMKRLIINQ</sequence>
<comment type="catalytic activity">
    <reaction evidence="6">
        <text>(6S)-NADPHX + ADP = AMP + phosphate + NADPH + H(+)</text>
        <dbReference type="Rhea" id="RHEA:32235"/>
        <dbReference type="ChEBI" id="CHEBI:15378"/>
        <dbReference type="ChEBI" id="CHEBI:43474"/>
        <dbReference type="ChEBI" id="CHEBI:57783"/>
        <dbReference type="ChEBI" id="CHEBI:64076"/>
        <dbReference type="ChEBI" id="CHEBI:456215"/>
        <dbReference type="ChEBI" id="CHEBI:456216"/>
        <dbReference type="EC" id="4.2.1.136"/>
    </reaction>
</comment>
<dbReference type="HAMAP" id="MF_01965">
    <property type="entry name" value="NADHX_dehydratase"/>
    <property type="match status" value="1"/>
</dbReference>
<feature type="binding site" evidence="6">
    <location>
        <position position="170"/>
    </location>
    <ligand>
        <name>(6S)-NADPHX</name>
        <dbReference type="ChEBI" id="CHEBI:64076"/>
    </ligand>
</feature>
<keyword evidence="1 6" id="KW-0547">Nucleotide-binding</keyword>
<dbReference type="Proteomes" id="UP000176923">
    <property type="component" value="Unassembled WGS sequence"/>
</dbReference>
<evidence type="ECO:0000256" key="1">
    <source>
        <dbReference type="ARBA" id="ARBA00022741"/>
    </source>
</evidence>
<comment type="function">
    <text evidence="6">Catalyzes the dehydration of the S-form of NAD(P)HX at the expense of ADP, which is converted to AMP. Together with NAD(P)HX epimerase, which catalyzes the epimerization of the S- and R-forms, the enzyme allows the repair of both epimers of NAD(P)HX, a damaged form of NAD(P)H that is a result of enzymatic or heat-dependent hydration.</text>
</comment>
<evidence type="ECO:0000313" key="8">
    <source>
        <dbReference type="EMBL" id="OGG13225.1"/>
    </source>
</evidence>
<dbReference type="GO" id="GO:0005524">
    <property type="term" value="F:ATP binding"/>
    <property type="evidence" value="ECO:0007669"/>
    <property type="project" value="UniProtKB-KW"/>
</dbReference>
<comment type="similarity">
    <text evidence="6">Belongs to the NnrD/CARKD family.</text>
</comment>
<comment type="caution">
    <text evidence="8">The sequence shown here is derived from an EMBL/GenBank/DDBJ whole genome shotgun (WGS) entry which is preliminary data.</text>
</comment>
<dbReference type="SUPFAM" id="SSF53613">
    <property type="entry name" value="Ribokinase-like"/>
    <property type="match status" value="1"/>
</dbReference>
<dbReference type="EMBL" id="MFJL01000039">
    <property type="protein sequence ID" value="OGG13225.1"/>
    <property type="molecule type" value="Genomic_DNA"/>
</dbReference>
<dbReference type="EC" id="4.2.1.136" evidence="6"/>
<feature type="binding site" evidence="6">
    <location>
        <position position="37"/>
    </location>
    <ligand>
        <name>(6S)-NADPHX</name>
        <dbReference type="ChEBI" id="CHEBI:64076"/>
    </ligand>
</feature>
<evidence type="ECO:0000256" key="4">
    <source>
        <dbReference type="ARBA" id="ARBA00023027"/>
    </source>
</evidence>
<keyword evidence="5 6" id="KW-0456">Lyase</keyword>
<comment type="caution">
    <text evidence="6">Lacks conserved residue(s) required for the propagation of feature annotation.</text>
</comment>
<comment type="catalytic activity">
    <reaction evidence="6">
        <text>(6S)-NADHX + ADP = AMP + phosphate + NADH + H(+)</text>
        <dbReference type="Rhea" id="RHEA:32223"/>
        <dbReference type="ChEBI" id="CHEBI:15378"/>
        <dbReference type="ChEBI" id="CHEBI:43474"/>
        <dbReference type="ChEBI" id="CHEBI:57945"/>
        <dbReference type="ChEBI" id="CHEBI:64074"/>
        <dbReference type="ChEBI" id="CHEBI:456215"/>
        <dbReference type="ChEBI" id="CHEBI:456216"/>
        <dbReference type="EC" id="4.2.1.136"/>
    </reaction>
</comment>
<dbReference type="AlphaFoldDB" id="A0A1F5ZLL5"/>
<evidence type="ECO:0000259" key="7">
    <source>
        <dbReference type="PROSITE" id="PS51383"/>
    </source>
</evidence>
<dbReference type="Gene3D" id="3.40.1190.20">
    <property type="match status" value="1"/>
</dbReference>
<dbReference type="GO" id="GO:0052855">
    <property type="term" value="F:ADP-dependent NAD(P)H-hydrate dehydratase activity"/>
    <property type="evidence" value="ECO:0007669"/>
    <property type="project" value="UniProtKB-UniRule"/>
</dbReference>
<dbReference type="PANTHER" id="PTHR12592">
    <property type="entry name" value="ATP-DEPENDENT (S)-NAD(P)H-HYDRATE DEHYDRATASE FAMILY MEMBER"/>
    <property type="match status" value="1"/>
</dbReference>
<feature type="binding site" evidence="6">
    <location>
        <position position="241"/>
    </location>
    <ligand>
        <name>AMP</name>
        <dbReference type="ChEBI" id="CHEBI:456215"/>
    </ligand>
</feature>
<dbReference type="NCBIfam" id="TIGR00196">
    <property type="entry name" value="yjeF_cterm"/>
    <property type="match status" value="1"/>
</dbReference>
<organism evidence="8 9">
    <name type="scientific">Candidatus Gottesmanbacteria bacterium RIFCSPHIGHO2_02_FULL_39_11</name>
    <dbReference type="NCBI Taxonomy" id="1798382"/>
    <lineage>
        <taxon>Bacteria</taxon>
        <taxon>Candidatus Gottesmaniibacteriota</taxon>
    </lineage>
</organism>
<comment type="cofactor">
    <cofactor evidence="6">
        <name>Mg(2+)</name>
        <dbReference type="ChEBI" id="CHEBI:18420"/>
    </cofactor>
</comment>
<dbReference type="PROSITE" id="PS51383">
    <property type="entry name" value="YJEF_C_3"/>
    <property type="match status" value="1"/>
</dbReference>
<dbReference type="InterPro" id="IPR000631">
    <property type="entry name" value="CARKD"/>
</dbReference>
<dbReference type="InterPro" id="IPR017953">
    <property type="entry name" value="Carbohydrate_kinase_pred_CS"/>
</dbReference>
<dbReference type="GO" id="GO:0110051">
    <property type="term" value="P:metabolite repair"/>
    <property type="evidence" value="ECO:0007669"/>
    <property type="project" value="TreeGrafter"/>
</dbReference>
<evidence type="ECO:0000256" key="5">
    <source>
        <dbReference type="ARBA" id="ARBA00023239"/>
    </source>
</evidence>
<comment type="subunit">
    <text evidence="6">Homotetramer.</text>
</comment>
<evidence type="ECO:0000256" key="3">
    <source>
        <dbReference type="ARBA" id="ARBA00022857"/>
    </source>
</evidence>
<keyword evidence="3 6" id="KW-0521">NADP</keyword>
<dbReference type="PANTHER" id="PTHR12592:SF0">
    <property type="entry name" value="ATP-DEPENDENT (S)-NAD(P)H-HYDRATE DEHYDRATASE"/>
    <property type="match status" value="1"/>
</dbReference>
<proteinExistence type="inferred from homology"/>